<feature type="non-terminal residue" evidence="1">
    <location>
        <position position="48"/>
    </location>
</feature>
<comment type="caution">
    <text evidence="1">The sequence shown here is derived from an EMBL/GenBank/DDBJ whole genome shotgun (WGS) entry which is preliminary data.</text>
</comment>
<organism evidence="1">
    <name type="scientific">marine sediment metagenome</name>
    <dbReference type="NCBI Taxonomy" id="412755"/>
    <lineage>
        <taxon>unclassified sequences</taxon>
        <taxon>metagenomes</taxon>
        <taxon>ecological metagenomes</taxon>
    </lineage>
</organism>
<evidence type="ECO:0000313" key="1">
    <source>
        <dbReference type="EMBL" id="GAH10452.1"/>
    </source>
</evidence>
<gene>
    <name evidence="1" type="ORF">S01H4_55990</name>
</gene>
<protein>
    <submittedName>
        <fullName evidence="1">Uncharacterized protein</fullName>
    </submittedName>
</protein>
<sequence>MTDEDKVGILRGLLEMEESIELDFKESYPLDKPSERMELAKDLCAFVN</sequence>
<name>X1CRQ8_9ZZZZ</name>
<proteinExistence type="predicted"/>
<dbReference type="AlphaFoldDB" id="X1CRQ8"/>
<reference evidence="1" key="1">
    <citation type="journal article" date="2014" name="Front. Microbiol.">
        <title>High frequency of phylogenetically diverse reductive dehalogenase-homologous genes in deep subseafloor sedimentary metagenomes.</title>
        <authorList>
            <person name="Kawai M."/>
            <person name="Futagami T."/>
            <person name="Toyoda A."/>
            <person name="Takaki Y."/>
            <person name="Nishi S."/>
            <person name="Hori S."/>
            <person name="Arai W."/>
            <person name="Tsubouchi T."/>
            <person name="Morono Y."/>
            <person name="Uchiyama I."/>
            <person name="Ito T."/>
            <person name="Fujiyama A."/>
            <person name="Inagaki F."/>
            <person name="Takami H."/>
        </authorList>
    </citation>
    <scope>NUCLEOTIDE SEQUENCE</scope>
    <source>
        <strain evidence="1">Expedition CK06-06</strain>
    </source>
</reference>
<dbReference type="EMBL" id="BART01032392">
    <property type="protein sequence ID" value="GAH10452.1"/>
    <property type="molecule type" value="Genomic_DNA"/>
</dbReference>
<accession>X1CRQ8</accession>